<protein>
    <submittedName>
        <fullName evidence="3">Barstar family protein</fullName>
    </submittedName>
</protein>
<dbReference type="Pfam" id="PF01337">
    <property type="entry name" value="Barstar"/>
    <property type="match status" value="1"/>
</dbReference>
<proteinExistence type="inferred from homology"/>
<feature type="domain" description="Barstar (barnase inhibitor)" evidence="2">
    <location>
        <begin position="162"/>
        <end position="254"/>
    </location>
</feature>
<comment type="caution">
    <text evidence="3">The sequence shown here is derived from an EMBL/GenBank/DDBJ whole genome shotgun (WGS) entry which is preliminary data.</text>
</comment>
<sequence length="293" mass="33319">MPTEDSPVNTIKHWQECSDVYDFLHQIRLRPGMWLPNGSLQHLQAILTGYRVALAVHSSHEPFAFWPERDFSDWLHKRYGISSSLTWAAEIERHTPADSTPVREFFRLLDDFRRDAVQKPALQETTDRIPGIEFMSNTFVTLFWRRRLLTDALEKLEASGFRIVHLAAKGWTTERDMHRAIATALRFPDYYGHNLDALNDCLGDVACNGPYDGVAEGAGLVLSVTDYDHFAAKSPGAAQVMLDIIAGQGRHAAVVQRRFFALVHSNDPDIQFAPIGAMPVMWNSDEWLNSKRR</sequence>
<dbReference type="InterPro" id="IPR000468">
    <property type="entry name" value="Barstar"/>
</dbReference>
<dbReference type="InterPro" id="IPR035905">
    <property type="entry name" value="Barstar-like_sf"/>
</dbReference>
<gene>
    <name evidence="3" type="ORF">ABR748_27655</name>
</gene>
<evidence type="ECO:0000259" key="2">
    <source>
        <dbReference type="Pfam" id="PF01337"/>
    </source>
</evidence>
<dbReference type="Gene3D" id="3.30.370.10">
    <property type="entry name" value="Barstar-like"/>
    <property type="match status" value="1"/>
</dbReference>
<dbReference type="RefSeq" id="WP_350240465.1">
    <property type="nucleotide sequence ID" value="NZ_JBEJUE010000030.1"/>
</dbReference>
<comment type="similarity">
    <text evidence="1">Belongs to the barstar family.</text>
</comment>
<accession>A0ABV1Q9V4</accession>
<reference evidence="3 4" key="1">
    <citation type="submission" date="2024-01" db="EMBL/GenBank/DDBJ databases">
        <title>Metagenomic exploration of the rhizosphere soil microbial community and their significance in facilitating the development of wild simulated ginseng.</title>
        <authorList>
            <person name="Huang J."/>
        </authorList>
    </citation>
    <scope>NUCLEOTIDE SEQUENCE [LARGE SCALE GENOMIC DNA]</scope>
    <source>
        <strain evidence="3 4">WY141</strain>
    </source>
</reference>
<evidence type="ECO:0000313" key="3">
    <source>
        <dbReference type="EMBL" id="MER0427957.1"/>
    </source>
</evidence>
<keyword evidence="4" id="KW-1185">Reference proteome</keyword>
<evidence type="ECO:0000313" key="4">
    <source>
        <dbReference type="Proteomes" id="UP001456562"/>
    </source>
</evidence>
<dbReference type="EMBL" id="JBEJUE010000030">
    <property type="protein sequence ID" value="MER0427957.1"/>
    <property type="molecule type" value="Genomic_DNA"/>
</dbReference>
<dbReference type="SUPFAM" id="SSF52038">
    <property type="entry name" value="Barstar-related"/>
    <property type="match status" value="1"/>
</dbReference>
<dbReference type="Proteomes" id="UP001456562">
    <property type="component" value="Unassembled WGS sequence"/>
</dbReference>
<name>A0ABV1Q9V4_STRMI</name>
<evidence type="ECO:0000256" key="1">
    <source>
        <dbReference type="ARBA" id="ARBA00006845"/>
    </source>
</evidence>
<organism evidence="3 4">
    <name type="scientific">Streptomyces microflavus</name>
    <name type="common">Streptomyces lipmanii</name>
    <dbReference type="NCBI Taxonomy" id="1919"/>
    <lineage>
        <taxon>Bacteria</taxon>
        <taxon>Bacillati</taxon>
        <taxon>Actinomycetota</taxon>
        <taxon>Actinomycetes</taxon>
        <taxon>Kitasatosporales</taxon>
        <taxon>Streptomycetaceae</taxon>
        <taxon>Streptomyces</taxon>
    </lineage>
</organism>